<name>N6UA13_DENPD</name>
<evidence type="ECO:0000313" key="2">
    <source>
        <dbReference type="EMBL" id="ENN78535.1"/>
    </source>
</evidence>
<dbReference type="EMBL" id="KB740874">
    <property type="protein sequence ID" value="ENN78535.1"/>
    <property type="molecule type" value="Genomic_DNA"/>
</dbReference>
<sequence length="145" mass="16823">MMDQFIDMVGCYIPCAVSDSTNRDIVQIVQIGHLEAEVMQVVVTVFRGGGVEETNRYRSPQRSRDYCARREDNRTTNRKSRDKEITHFKSNPSHASQTERDAILKLWKNNYCNTQQKITEKLEEYVKKNDIISAGKKNLDQVHTI</sequence>
<dbReference type="HOGENOM" id="CLU_1788828_0_0_1"/>
<dbReference type="OrthoDB" id="67027at2759"/>
<feature type="non-terminal residue" evidence="2">
    <location>
        <position position="1"/>
    </location>
</feature>
<feature type="region of interest" description="Disordered" evidence="1">
    <location>
        <begin position="56"/>
        <end position="97"/>
    </location>
</feature>
<feature type="compositionally biased region" description="Basic and acidic residues" evidence="1">
    <location>
        <begin position="62"/>
        <end position="87"/>
    </location>
</feature>
<protein>
    <submittedName>
        <fullName evidence="2">Uncharacterized protein</fullName>
    </submittedName>
</protein>
<evidence type="ECO:0000256" key="1">
    <source>
        <dbReference type="SAM" id="MobiDB-lite"/>
    </source>
</evidence>
<reference evidence="2" key="1">
    <citation type="journal article" date="2013" name="Genome Biol.">
        <title>Draft genome of the mountain pine beetle, Dendroctonus ponderosae Hopkins, a major forest pest.</title>
        <authorList>
            <person name="Keeling C.I."/>
            <person name="Yuen M.M."/>
            <person name="Liao N.Y."/>
            <person name="Docking T.R."/>
            <person name="Chan S.K."/>
            <person name="Taylor G.A."/>
            <person name="Palmquist D.L."/>
            <person name="Jackman S.D."/>
            <person name="Nguyen A."/>
            <person name="Li M."/>
            <person name="Henderson H."/>
            <person name="Janes J.K."/>
            <person name="Zhao Y."/>
            <person name="Pandoh P."/>
            <person name="Moore R."/>
            <person name="Sperling F.A."/>
            <person name="Huber D.P."/>
            <person name="Birol I."/>
            <person name="Jones S.J."/>
            <person name="Bohlmann J."/>
        </authorList>
    </citation>
    <scope>NUCLEOTIDE SEQUENCE</scope>
</reference>
<accession>N6UA13</accession>
<dbReference type="AlphaFoldDB" id="N6UA13"/>
<gene>
    <name evidence="2" type="ORF">YQE_05000</name>
</gene>
<proteinExistence type="predicted"/>
<organism evidence="2">
    <name type="scientific">Dendroctonus ponderosae</name>
    <name type="common">Mountain pine beetle</name>
    <dbReference type="NCBI Taxonomy" id="77166"/>
    <lineage>
        <taxon>Eukaryota</taxon>
        <taxon>Metazoa</taxon>
        <taxon>Ecdysozoa</taxon>
        <taxon>Arthropoda</taxon>
        <taxon>Hexapoda</taxon>
        <taxon>Insecta</taxon>
        <taxon>Pterygota</taxon>
        <taxon>Neoptera</taxon>
        <taxon>Endopterygota</taxon>
        <taxon>Coleoptera</taxon>
        <taxon>Polyphaga</taxon>
        <taxon>Cucujiformia</taxon>
        <taxon>Curculionidae</taxon>
        <taxon>Scolytinae</taxon>
        <taxon>Dendroctonus</taxon>
    </lineage>
</organism>